<gene>
    <name evidence="3" type="ORF">V5799_007224</name>
</gene>
<organism evidence="3 4">
    <name type="scientific">Amblyomma americanum</name>
    <name type="common">Lone star tick</name>
    <dbReference type="NCBI Taxonomy" id="6943"/>
    <lineage>
        <taxon>Eukaryota</taxon>
        <taxon>Metazoa</taxon>
        <taxon>Ecdysozoa</taxon>
        <taxon>Arthropoda</taxon>
        <taxon>Chelicerata</taxon>
        <taxon>Arachnida</taxon>
        <taxon>Acari</taxon>
        <taxon>Parasitiformes</taxon>
        <taxon>Ixodida</taxon>
        <taxon>Ixodoidea</taxon>
        <taxon>Ixodidae</taxon>
        <taxon>Amblyomminae</taxon>
        <taxon>Amblyomma</taxon>
    </lineage>
</organism>
<proteinExistence type="predicted"/>
<keyword evidence="4" id="KW-1185">Reference proteome</keyword>
<name>A0AAQ4DU55_AMBAM</name>
<protein>
    <recommendedName>
        <fullName evidence="5">Transmembrane protein</fullName>
    </recommendedName>
</protein>
<keyword evidence="2" id="KW-0472">Membrane</keyword>
<accession>A0AAQ4DU55</accession>
<feature type="region of interest" description="Disordered" evidence="1">
    <location>
        <begin position="119"/>
        <end position="151"/>
    </location>
</feature>
<keyword evidence="2" id="KW-0812">Transmembrane</keyword>
<evidence type="ECO:0000313" key="4">
    <source>
        <dbReference type="Proteomes" id="UP001321473"/>
    </source>
</evidence>
<evidence type="ECO:0000256" key="1">
    <source>
        <dbReference type="SAM" id="MobiDB-lite"/>
    </source>
</evidence>
<dbReference type="EMBL" id="JARKHS020026807">
    <property type="protein sequence ID" value="KAK8765995.1"/>
    <property type="molecule type" value="Genomic_DNA"/>
</dbReference>
<reference evidence="3 4" key="1">
    <citation type="journal article" date="2023" name="Arcadia Sci">
        <title>De novo assembly of a long-read Amblyomma americanum tick genome.</title>
        <authorList>
            <person name="Chou S."/>
            <person name="Poskanzer K.E."/>
            <person name="Rollins M."/>
            <person name="Thuy-Boun P.S."/>
        </authorList>
    </citation>
    <scope>NUCLEOTIDE SEQUENCE [LARGE SCALE GENOMIC DNA]</scope>
    <source>
        <strain evidence="3">F_SG_1</strain>
        <tissue evidence="3">Salivary glands</tissue>
    </source>
</reference>
<comment type="caution">
    <text evidence="3">The sequence shown here is derived from an EMBL/GenBank/DDBJ whole genome shotgun (WGS) entry which is preliminary data.</text>
</comment>
<keyword evidence="2" id="KW-1133">Transmembrane helix</keyword>
<feature type="transmembrane region" description="Helical" evidence="2">
    <location>
        <begin position="66"/>
        <end position="85"/>
    </location>
</feature>
<dbReference type="AlphaFoldDB" id="A0AAQ4DU55"/>
<evidence type="ECO:0000256" key="2">
    <source>
        <dbReference type="SAM" id="Phobius"/>
    </source>
</evidence>
<evidence type="ECO:0008006" key="5">
    <source>
        <dbReference type="Google" id="ProtNLM"/>
    </source>
</evidence>
<sequence length="151" mass="16103">METVSASGETESVTALSVVEARPPNDQSAPNADSHRLLVALRRGTEEPGDGEKLRQEPEEKSWLNLVPPLVIGFLIIASAPAFVLSGPLQHREAMSSPQPEEAAWIGVKDFVLPALEDGTASNDSLHSETGAGGAEETRSIAAEPGPWKWR</sequence>
<evidence type="ECO:0000313" key="3">
    <source>
        <dbReference type="EMBL" id="KAK8765995.1"/>
    </source>
</evidence>
<feature type="region of interest" description="Disordered" evidence="1">
    <location>
        <begin position="1"/>
        <end position="34"/>
    </location>
</feature>
<dbReference type="Proteomes" id="UP001321473">
    <property type="component" value="Unassembled WGS sequence"/>
</dbReference>
<feature type="compositionally biased region" description="Polar residues" evidence="1">
    <location>
        <begin position="1"/>
        <end position="15"/>
    </location>
</feature>